<keyword evidence="8" id="KW-0051">Antiviral defense</keyword>
<dbReference type="RefSeq" id="WP_039422065.1">
    <property type="nucleotide sequence ID" value="NZ_CP061845.1"/>
</dbReference>
<feature type="domain" description="HD Cas3-type" evidence="9">
    <location>
        <begin position="89"/>
        <end position="325"/>
    </location>
</feature>
<evidence type="ECO:0000259" key="9">
    <source>
        <dbReference type="PROSITE" id="PS51643"/>
    </source>
</evidence>
<reference evidence="10 11" key="1">
    <citation type="submission" date="2014-04" db="EMBL/GenBank/DDBJ databases">
        <title>Genome sequencing of Vibrio navarrensis strains.</title>
        <authorList>
            <person name="Gladney L.M."/>
            <person name="Katz L.S."/>
            <person name="Marino-Ramirez L."/>
            <person name="Jordan I.K."/>
        </authorList>
    </citation>
    <scope>NUCLEOTIDE SEQUENCE [LARGE SCALE GENOMIC DNA]</scope>
    <source>
        <strain evidence="10 11">ATCC 51183</strain>
    </source>
</reference>
<keyword evidence="5" id="KW-0378">Hydrolase</keyword>
<sequence length="1129" mass="128423">MMVTFVSQCEKNALKKTRRVLDAFANRIGDNTWQTLITEEGLLTVKKMLRQTASRSTAVSCHWIRSRSRSQFLWVVGNRRKFNLQGVVPVNRTALNLEHKEWEQGWQFNEVILLAASLAGLFHDFGKANNLFQAKLAGKTKQKGEPYRHEWVSLRLFEALVKYKTDEVWLTELATLSATQAAELEQSMLRNLCKDHEKQQRVFEHLSPLAKLVAWLVVSHHRLPLDHRCESRIEQMDQWLNTCASSHWNSANALDLNIYTAEAVTQNWLFEFGTPLLSRTWQNKAQKLAIRALKNPIFSAKNSDWLGQSFVAHIARMSLMLADHYYSSLPIEKCKTAWRDINYQPIANTDKTASAGKSSAKQQLDEHNIGVASNAQRFIQNLPALKMTLPAITQHRLFTKSADQAKYRWQDKAFGEIKTVAKESEKRGFFGVNMASTGCGKTIANARIMYAMADEREGCRFSVALGLRTLTLQTGDAYRDLLKLGDDELAVLVGSQAVKTLHQLSKEQEIVGSGSESADDLFADLYVSYQGQIYDGRLKHWLSSSPKLEQLVSAPVVVSTIDHLMPATESKRGGKQIAPMLRLLTSDLVLDEPDDFGLEDLPALCRLVNWAGMLGSRVLLSSATLPPALIKNLFDAYQSGRQQFNQAQFGDNQNGSVVCAWIDEFSSITKEISDKDSYLEQHKIYVDKRIAKLQKQQKVLRKGQIIKLEPAKASSVYQQVAQTIYTNMHRLHAAHHTQSPCGKKVSLGVVRLANINPMVATAKALLAMPAMPDHEIYYCVYHSQYPLALRSYKETRLDTILSRHNESDLWQQPEINKALKASKANNLVFVVMGTSVVEVGRDHDYDWAIAEPSSMRSLIQLAGRIQRHRQQVPSDNNLYVLNQNIRALNGESTAYCKPGFESKALPLAEHDLNHLLDTELENISAISRITEPNFKGGDFMFNAHCAGKQANKVTNFLVQEHRALRFTLEKIGGDNYQKQFYRNDKEANLWWRSTHPHDAHWNAEFIRQTEFRQSQPQEAFVLRVEDEALCWSQLDTSKKPYCYVSKETRFTQDNPPLAQGCHWWFSHSVLDTYQHYANALNLTLQRASEQLGEVSLRAEQNEQSITWSWHPQLGIYQDITTKEDEWTTP</sequence>
<keyword evidence="3" id="KW-0479">Metal-binding</keyword>
<dbReference type="AlphaFoldDB" id="A0A099LR76"/>
<evidence type="ECO:0000256" key="6">
    <source>
        <dbReference type="ARBA" id="ARBA00022806"/>
    </source>
</evidence>
<gene>
    <name evidence="10" type="ORF">EA26_00060</name>
</gene>
<dbReference type="GO" id="GO:0046872">
    <property type="term" value="F:metal ion binding"/>
    <property type="evidence" value="ECO:0007669"/>
    <property type="project" value="UniProtKB-KW"/>
</dbReference>
<evidence type="ECO:0000256" key="2">
    <source>
        <dbReference type="ARBA" id="ARBA00009046"/>
    </source>
</evidence>
<dbReference type="InterPro" id="IPR038257">
    <property type="entry name" value="CRISPR-assoc_Cas3_HD_sf"/>
</dbReference>
<dbReference type="Gene3D" id="1.10.3210.30">
    <property type="match status" value="1"/>
</dbReference>
<dbReference type="InterPro" id="IPR006483">
    <property type="entry name" value="CRISPR-assoc_Cas3_HD"/>
</dbReference>
<organism evidence="10 11">
    <name type="scientific">Vibrio navarrensis</name>
    <dbReference type="NCBI Taxonomy" id="29495"/>
    <lineage>
        <taxon>Bacteria</taxon>
        <taxon>Pseudomonadati</taxon>
        <taxon>Pseudomonadota</taxon>
        <taxon>Gammaproteobacteria</taxon>
        <taxon>Vibrionales</taxon>
        <taxon>Vibrionaceae</taxon>
        <taxon>Vibrio</taxon>
    </lineage>
</organism>
<dbReference type="eggNOG" id="COG1203">
    <property type="taxonomic scope" value="Bacteria"/>
</dbReference>
<evidence type="ECO:0000256" key="8">
    <source>
        <dbReference type="ARBA" id="ARBA00023118"/>
    </source>
</evidence>
<keyword evidence="4" id="KW-0547">Nucleotide-binding</keyword>
<protein>
    <submittedName>
        <fullName evidence="10">CRISPR-associated protein Cas3</fullName>
    </submittedName>
</protein>
<dbReference type="EMBL" id="JMCG01000001">
    <property type="protein sequence ID" value="KGK09802.1"/>
    <property type="molecule type" value="Genomic_DNA"/>
</dbReference>
<dbReference type="InterPro" id="IPR013395">
    <property type="entry name" value="CRISPR-assoc_Cas3_yers"/>
</dbReference>
<evidence type="ECO:0000256" key="5">
    <source>
        <dbReference type="ARBA" id="ARBA00022801"/>
    </source>
</evidence>
<dbReference type="Pfam" id="PF21384">
    <property type="entry name" value="Cas3_I-F_Cas2"/>
    <property type="match status" value="1"/>
</dbReference>
<dbReference type="Pfam" id="PF22590">
    <property type="entry name" value="Cas3-like_C_2"/>
    <property type="match status" value="1"/>
</dbReference>
<keyword evidence="7" id="KW-0067">ATP-binding</keyword>
<evidence type="ECO:0000256" key="3">
    <source>
        <dbReference type="ARBA" id="ARBA00022723"/>
    </source>
</evidence>
<dbReference type="InterPro" id="IPR048823">
    <property type="entry name" value="Cas3_I-F_Cas2"/>
</dbReference>
<dbReference type="GeneID" id="43681619"/>
<evidence type="ECO:0000256" key="7">
    <source>
        <dbReference type="ARBA" id="ARBA00022840"/>
    </source>
</evidence>
<proteinExistence type="inferred from homology"/>
<evidence type="ECO:0000313" key="11">
    <source>
        <dbReference type="Proteomes" id="UP000029994"/>
    </source>
</evidence>
<evidence type="ECO:0000256" key="1">
    <source>
        <dbReference type="ARBA" id="ARBA00006847"/>
    </source>
</evidence>
<dbReference type="GO" id="GO:0016787">
    <property type="term" value="F:hydrolase activity"/>
    <property type="evidence" value="ECO:0007669"/>
    <property type="project" value="UniProtKB-KW"/>
</dbReference>
<evidence type="ECO:0000256" key="4">
    <source>
        <dbReference type="ARBA" id="ARBA00022741"/>
    </source>
</evidence>
<dbReference type="InterPro" id="IPR054712">
    <property type="entry name" value="Cas3-like_dom"/>
</dbReference>
<dbReference type="Proteomes" id="UP000029994">
    <property type="component" value="Unassembled WGS sequence"/>
</dbReference>
<dbReference type="STRING" id="29495.EA26_00060"/>
<dbReference type="GO" id="GO:0051607">
    <property type="term" value="P:defense response to virus"/>
    <property type="evidence" value="ECO:0007669"/>
    <property type="project" value="UniProtKB-KW"/>
</dbReference>
<keyword evidence="11" id="KW-1185">Reference proteome</keyword>
<comment type="similarity">
    <text evidence="2">In the central section; belongs to the CRISPR-associated helicase Cas3 family.</text>
</comment>
<name>A0A099LR76_9VIBR</name>
<dbReference type="SUPFAM" id="SSF52540">
    <property type="entry name" value="P-loop containing nucleoside triphosphate hydrolases"/>
    <property type="match status" value="1"/>
</dbReference>
<comment type="caution">
    <text evidence="10">The sequence shown here is derived from an EMBL/GenBank/DDBJ whole genome shotgun (WGS) entry which is preliminary data.</text>
</comment>
<comment type="similarity">
    <text evidence="1">In the N-terminal section; belongs to the CRISPR-associated nuclease Cas3-HD family.</text>
</comment>
<dbReference type="InterPro" id="IPR027417">
    <property type="entry name" value="P-loop_NTPase"/>
</dbReference>
<dbReference type="PROSITE" id="PS51643">
    <property type="entry name" value="HD_CAS3"/>
    <property type="match status" value="1"/>
</dbReference>
<dbReference type="NCBIfam" id="TIGR02562">
    <property type="entry name" value="cas3_yersinia"/>
    <property type="match status" value="1"/>
</dbReference>
<accession>A0A099LR76</accession>
<dbReference type="GO" id="GO:0005524">
    <property type="term" value="F:ATP binding"/>
    <property type="evidence" value="ECO:0007669"/>
    <property type="project" value="UniProtKB-KW"/>
</dbReference>
<keyword evidence="6" id="KW-0347">Helicase</keyword>
<dbReference type="GO" id="GO:0004386">
    <property type="term" value="F:helicase activity"/>
    <property type="evidence" value="ECO:0007669"/>
    <property type="project" value="UniProtKB-KW"/>
</dbReference>
<evidence type="ECO:0000313" key="10">
    <source>
        <dbReference type="EMBL" id="KGK09802.1"/>
    </source>
</evidence>